<comment type="caution">
    <text evidence="1">The sequence shown here is derived from an EMBL/GenBank/DDBJ whole genome shotgun (WGS) entry which is preliminary data.</text>
</comment>
<protein>
    <submittedName>
        <fullName evidence="1">Uncharacterized protein</fullName>
    </submittedName>
</protein>
<dbReference type="AlphaFoldDB" id="R7ZYA1"/>
<keyword evidence="2" id="KW-1185">Reference proteome</keyword>
<name>R7ZYA1_9BACT</name>
<gene>
    <name evidence="1" type="ORF">ADIS_0436</name>
</gene>
<sequence length="64" mass="7423">MVFMAALFMMKERIANSNDFPLMRVRDLRILMVLLLFGSPEDFDKKLNQMKSGMTQATHTGMPR</sequence>
<organism evidence="1 2">
    <name type="scientific">Lunatimonas lonarensis</name>
    <dbReference type="NCBI Taxonomy" id="1232681"/>
    <lineage>
        <taxon>Bacteria</taxon>
        <taxon>Pseudomonadati</taxon>
        <taxon>Bacteroidota</taxon>
        <taxon>Cytophagia</taxon>
        <taxon>Cytophagales</taxon>
        <taxon>Cyclobacteriaceae</taxon>
    </lineage>
</organism>
<dbReference type="STRING" id="1232681.ADIS_0436"/>
<accession>R7ZYA1</accession>
<proteinExistence type="predicted"/>
<dbReference type="EMBL" id="AQHR01000020">
    <property type="protein sequence ID" value="EON79019.1"/>
    <property type="molecule type" value="Genomic_DNA"/>
</dbReference>
<evidence type="ECO:0000313" key="1">
    <source>
        <dbReference type="EMBL" id="EON79019.1"/>
    </source>
</evidence>
<evidence type="ECO:0000313" key="2">
    <source>
        <dbReference type="Proteomes" id="UP000013909"/>
    </source>
</evidence>
<reference evidence="1 2" key="1">
    <citation type="submission" date="2013-02" db="EMBL/GenBank/DDBJ databases">
        <title>A novel strain isolated from Lonar lake, Maharashtra, India.</title>
        <authorList>
            <person name="Singh A."/>
        </authorList>
    </citation>
    <scope>NUCLEOTIDE SEQUENCE [LARGE SCALE GENOMIC DNA]</scope>
    <source>
        <strain evidence="1 2">AK24</strain>
    </source>
</reference>
<dbReference type="Proteomes" id="UP000013909">
    <property type="component" value="Unassembled WGS sequence"/>
</dbReference>